<name>A0A5N5FHH2_9ROSA</name>
<proteinExistence type="predicted"/>
<reference evidence="1 2" key="1">
    <citation type="submission" date="2019-09" db="EMBL/GenBank/DDBJ databases">
        <authorList>
            <person name="Ou C."/>
        </authorList>
    </citation>
    <scope>NUCLEOTIDE SEQUENCE [LARGE SCALE GENOMIC DNA]</scope>
    <source>
        <strain evidence="1">S2</strain>
        <tissue evidence="1">Leaf</tissue>
    </source>
</reference>
<gene>
    <name evidence="1" type="ORF">D8674_000754</name>
</gene>
<dbReference type="AlphaFoldDB" id="A0A5N5FHH2"/>
<evidence type="ECO:0000313" key="1">
    <source>
        <dbReference type="EMBL" id="KAB2597834.1"/>
    </source>
</evidence>
<dbReference type="EMBL" id="SMOL01000768">
    <property type="protein sequence ID" value="KAB2597834.1"/>
    <property type="molecule type" value="Genomic_DNA"/>
</dbReference>
<keyword evidence="2" id="KW-1185">Reference proteome</keyword>
<sequence>MAVSSANSHENINLELPMAWEPSESSGATRSRQAARSHFGISVGDECQVLRLVVLRVLIIGDSRDCMTILSLRQIWSWNLLRNLANKASINRMVGGDFNELIHIHEKWEVTTHHGGTKDRLDRAEATADVQRVIFILGDFDKVASTLIAYERALGQRLNLQKRQKKLRLILFWLHQGNDYKVGRGDFLVRLVKNSLSNLWPFQLIL</sequence>
<reference evidence="2" key="2">
    <citation type="submission" date="2019-10" db="EMBL/GenBank/DDBJ databases">
        <title>A de novo genome assembly of a pear dwarfing rootstock.</title>
        <authorList>
            <person name="Wang F."/>
            <person name="Wang J."/>
            <person name="Li S."/>
            <person name="Zhang Y."/>
            <person name="Fang M."/>
            <person name="Ma L."/>
            <person name="Zhao Y."/>
            <person name="Jiang S."/>
        </authorList>
    </citation>
    <scope>NUCLEOTIDE SEQUENCE [LARGE SCALE GENOMIC DNA]</scope>
</reference>
<dbReference type="Proteomes" id="UP000327157">
    <property type="component" value="Chromosome 1"/>
</dbReference>
<organism evidence="1 2">
    <name type="scientific">Pyrus ussuriensis x Pyrus communis</name>
    <dbReference type="NCBI Taxonomy" id="2448454"/>
    <lineage>
        <taxon>Eukaryota</taxon>
        <taxon>Viridiplantae</taxon>
        <taxon>Streptophyta</taxon>
        <taxon>Embryophyta</taxon>
        <taxon>Tracheophyta</taxon>
        <taxon>Spermatophyta</taxon>
        <taxon>Magnoliopsida</taxon>
        <taxon>eudicotyledons</taxon>
        <taxon>Gunneridae</taxon>
        <taxon>Pentapetalae</taxon>
        <taxon>rosids</taxon>
        <taxon>fabids</taxon>
        <taxon>Rosales</taxon>
        <taxon>Rosaceae</taxon>
        <taxon>Amygdaloideae</taxon>
        <taxon>Maleae</taxon>
        <taxon>Pyrus</taxon>
    </lineage>
</organism>
<reference evidence="1 2" key="3">
    <citation type="submission" date="2019-11" db="EMBL/GenBank/DDBJ databases">
        <title>A de novo genome assembly of a pear dwarfing rootstock.</title>
        <authorList>
            <person name="Wang F."/>
            <person name="Wang J."/>
            <person name="Li S."/>
            <person name="Zhang Y."/>
            <person name="Fang M."/>
            <person name="Ma L."/>
            <person name="Zhao Y."/>
            <person name="Jiang S."/>
        </authorList>
    </citation>
    <scope>NUCLEOTIDE SEQUENCE [LARGE SCALE GENOMIC DNA]</scope>
    <source>
        <strain evidence="1">S2</strain>
        <tissue evidence="1">Leaf</tissue>
    </source>
</reference>
<evidence type="ECO:0000313" key="2">
    <source>
        <dbReference type="Proteomes" id="UP000327157"/>
    </source>
</evidence>
<comment type="caution">
    <text evidence="1">The sequence shown here is derived from an EMBL/GenBank/DDBJ whole genome shotgun (WGS) entry which is preliminary data.</text>
</comment>
<accession>A0A5N5FHH2</accession>
<protein>
    <submittedName>
        <fullName evidence="1">Uncharacterized protein</fullName>
    </submittedName>
</protein>